<protein>
    <submittedName>
        <fullName evidence="4">C-type lectin domain-containing protein</fullName>
    </submittedName>
</protein>
<evidence type="ECO:0000313" key="4">
    <source>
        <dbReference type="WBParaSite" id="PSAMB.scaffold4000size16063.g23192.t1"/>
    </source>
</evidence>
<organism evidence="3 4">
    <name type="scientific">Plectus sambesii</name>
    <dbReference type="NCBI Taxonomy" id="2011161"/>
    <lineage>
        <taxon>Eukaryota</taxon>
        <taxon>Metazoa</taxon>
        <taxon>Ecdysozoa</taxon>
        <taxon>Nematoda</taxon>
        <taxon>Chromadorea</taxon>
        <taxon>Plectida</taxon>
        <taxon>Plectina</taxon>
        <taxon>Plectoidea</taxon>
        <taxon>Plectidae</taxon>
        <taxon>Plectus</taxon>
    </lineage>
</organism>
<dbReference type="InterPro" id="IPR016186">
    <property type="entry name" value="C-type_lectin-like/link_sf"/>
</dbReference>
<feature type="domain" description="C-type lectin" evidence="2">
    <location>
        <begin position="35"/>
        <end position="157"/>
    </location>
</feature>
<dbReference type="Proteomes" id="UP000887566">
    <property type="component" value="Unplaced"/>
</dbReference>
<dbReference type="AlphaFoldDB" id="A0A914WFK7"/>
<feature type="chain" id="PRO_5037893593" evidence="1">
    <location>
        <begin position="24"/>
        <end position="189"/>
    </location>
</feature>
<proteinExistence type="predicted"/>
<dbReference type="Gene3D" id="3.10.100.10">
    <property type="entry name" value="Mannose-Binding Protein A, subunit A"/>
    <property type="match status" value="1"/>
</dbReference>
<dbReference type="InterPro" id="IPR001304">
    <property type="entry name" value="C-type_lectin-like"/>
</dbReference>
<dbReference type="InterPro" id="IPR016187">
    <property type="entry name" value="CTDL_fold"/>
</dbReference>
<dbReference type="WBParaSite" id="PSAMB.scaffold4000size16063.g23192.t1">
    <property type="protein sequence ID" value="PSAMB.scaffold4000size16063.g23192.t1"/>
    <property type="gene ID" value="PSAMB.scaffold4000size16063.g23192"/>
</dbReference>
<dbReference type="PANTHER" id="PTHR22803">
    <property type="entry name" value="MANNOSE, PHOSPHOLIPASE, LECTIN RECEPTOR RELATED"/>
    <property type="match status" value="1"/>
</dbReference>
<keyword evidence="3" id="KW-1185">Reference proteome</keyword>
<feature type="signal peptide" evidence="1">
    <location>
        <begin position="1"/>
        <end position="23"/>
    </location>
</feature>
<dbReference type="SMART" id="SM00034">
    <property type="entry name" value="CLECT"/>
    <property type="match status" value="1"/>
</dbReference>
<dbReference type="InterPro" id="IPR050111">
    <property type="entry name" value="C-type_lectin/snaclec_domain"/>
</dbReference>
<dbReference type="PROSITE" id="PS50041">
    <property type="entry name" value="C_TYPE_LECTIN_2"/>
    <property type="match status" value="1"/>
</dbReference>
<reference evidence="4" key="1">
    <citation type="submission" date="2022-11" db="UniProtKB">
        <authorList>
            <consortium name="WormBaseParasite"/>
        </authorList>
    </citation>
    <scope>IDENTIFICATION</scope>
</reference>
<dbReference type="CDD" id="cd00037">
    <property type="entry name" value="CLECT"/>
    <property type="match status" value="1"/>
</dbReference>
<accession>A0A914WFK7</accession>
<name>A0A914WFK7_9BILA</name>
<dbReference type="Pfam" id="PF00059">
    <property type="entry name" value="Lectin_C"/>
    <property type="match status" value="1"/>
</dbReference>
<keyword evidence="1" id="KW-0732">Signal</keyword>
<evidence type="ECO:0000313" key="3">
    <source>
        <dbReference type="Proteomes" id="UP000887566"/>
    </source>
</evidence>
<evidence type="ECO:0000259" key="2">
    <source>
        <dbReference type="PROSITE" id="PS50041"/>
    </source>
</evidence>
<evidence type="ECO:0000256" key="1">
    <source>
        <dbReference type="SAM" id="SignalP"/>
    </source>
</evidence>
<dbReference type="SUPFAM" id="SSF56436">
    <property type="entry name" value="C-type lectin-like"/>
    <property type="match status" value="1"/>
</dbReference>
<sequence>MLKIFNVKVCLLLIICFVQTSKAYNVSTPHVCNEQSGKCFTVILDQKLEWKGAEKYCQTTLPNGRLASIHSAFDGAMISSWFPLLSTDPWFGGFQTGTLPFQYTDASPMDYTNWTPGEPTLSCAQICHTTGNNAGIQCQQGKWRTAGYYDLAQFICEYGNYTSSLPPTGRNRLLYTGWLKKSLWLPFRS</sequence>